<evidence type="ECO:0000313" key="2">
    <source>
        <dbReference type="EMBL" id="MBD1545074.1"/>
    </source>
</evidence>
<proteinExistence type="predicted"/>
<reference evidence="2" key="1">
    <citation type="submission" date="2020-05" db="EMBL/GenBank/DDBJ databases">
        <title>Identification of trans-AT polyketide cluster in two marine bacteria, producers of a novel glutaramide-containing polyketide sesbanimide D and analogs.</title>
        <authorList>
            <person name="Kacar D."/>
            <person name="Rodriguez P."/>
            <person name="Canedo L."/>
            <person name="Gonzalez E."/>
            <person name="Galan B."/>
            <person name="De La Calle F."/>
            <person name="Garcia J.L."/>
        </authorList>
    </citation>
    <scope>NUCLEOTIDE SEQUENCE</scope>
    <source>
        <strain evidence="2">PHM038</strain>
    </source>
</reference>
<dbReference type="Pfam" id="PF00795">
    <property type="entry name" value="CN_hydrolase"/>
    <property type="match status" value="1"/>
</dbReference>
<gene>
    <name evidence="2" type="ORF">HK439_02275</name>
</gene>
<dbReference type="Proteomes" id="UP000598467">
    <property type="component" value="Unassembled WGS sequence"/>
</dbReference>
<dbReference type="SUPFAM" id="SSF56317">
    <property type="entry name" value="Carbon-nitrogen hydrolase"/>
    <property type="match status" value="1"/>
</dbReference>
<protein>
    <submittedName>
        <fullName evidence="2">Nitrilase</fullName>
    </submittedName>
</protein>
<dbReference type="AlphaFoldDB" id="A0A926NRE0"/>
<dbReference type="EMBL" id="JABFCZ010000002">
    <property type="protein sequence ID" value="MBD1545074.1"/>
    <property type="molecule type" value="Genomic_DNA"/>
</dbReference>
<dbReference type="PANTHER" id="PTHR23088:SF50">
    <property type="entry name" value="HYDROLASE YHCX"/>
    <property type="match status" value="1"/>
</dbReference>
<organism evidence="2 3">
    <name type="scientific">Roseibium aggregatum</name>
    <dbReference type="NCBI Taxonomy" id="187304"/>
    <lineage>
        <taxon>Bacteria</taxon>
        <taxon>Pseudomonadati</taxon>
        <taxon>Pseudomonadota</taxon>
        <taxon>Alphaproteobacteria</taxon>
        <taxon>Hyphomicrobiales</taxon>
        <taxon>Stappiaceae</taxon>
        <taxon>Roseibium</taxon>
    </lineage>
</organism>
<dbReference type="PROSITE" id="PS50263">
    <property type="entry name" value="CN_HYDROLASE"/>
    <property type="match status" value="1"/>
</dbReference>
<comment type="caution">
    <text evidence="2">The sequence shown here is derived from an EMBL/GenBank/DDBJ whole genome shotgun (WGS) entry which is preliminary data.</text>
</comment>
<feature type="domain" description="CN hydrolase" evidence="1">
    <location>
        <begin position="4"/>
        <end position="268"/>
    </location>
</feature>
<dbReference type="InterPro" id="IPR036526">
    <property type="entry name" value="C-N_Hydrolase_sf"/>
</dbReference>
<dbReference type="InterPro" id="IPR003010">
    <property type="entry name" value="C-N_Hydrolase"/>
</dbReference>
<evidence type="ECO:0000259" key="1">
    <source>
        <dbReference type="PROSITE" id="PS50263"/>
    </source>
</evidence>
<dbReference type="RefSeq" id="WP_190289734.1">
    <property type="nucleotide sequence ID" value="NZ_JABFCZ010000002.1"/>
</dbReference>
<name>A0A926NRE0_9HYPH</name>
<dbReference type="PANTHER" id="PTHR23088">
    <property type="entry name" value="NITRILASE-RELATED"/>
    <property type="match status" value="1"/>
</dbReference>
<sequence>MQDYAIALCALNLGFAPGSPAAFAQHIEEKMAKAARQGARFVVFPEYAIEAALAWKPADLPPTGEMAFLADAGADLIELLRPFPVRHGISLLCGSMPVVCEGGHSNTAVLLTADGREIRQEKLSLTPGEQDADSWDLTPGTTLNVFELDGLRMAILICLDVEMPALSCLLAPEKLDLLLVPSMTEKLSGYHRVFGCAKARAVELMTAVAVCGTVGAAKGTTQMPTNVSGASLFLPCEEELGFTGIGAEIAPTGGEGGEEPFLIANVPVETLRTLRGGSAEVWPGSWSAGHINVMREAG</sequence>
<dbReference type="Gene3D" id="3.60.110.10">
    <property type="entry name" value="Carbon-nitrogen hydrolase"/>
    <property type="match status" value="1"/>
</dbReference>
<accession>A0A926NRE0</accession>
<evidence type="ECO:0000313" key="3">
    <source>
        <dbReference type="Proteomes" id="UP000598467"/>
    </source>
</evidence>